<evidence type="ECO:0000313" key="6">
    <source>
        <dbReference type="Proteomes" id="UP000233458"/>
    </source>
</evidence>
<dbReference type="Proteomes" id="UP000233458">
    <property type="component" value="Plasmid pCSC3H3"/>
</dbReference>
<name>A0ABN5FUZ1_9PROT</name>
<keyword evidence="6" id="KW-1185">Reference proteome</keyword>
<accession>A0ABN5FUZ1</accession>
<dbReference type="InterPro" id="IPR052174">
    <property type="entry name" value="Flavoredoxin"/>
</dbReference>
<organism evidence="5 6">
    <name type="scientific">Thalassospira marina</name>
    <dbReference type="NCBI Taxonomy" id="2048283"/>
    <lineage>
        <taxon>Bacteria</taxon>
        <taxon>Pseudomonadati</taxon>
        <taxon>Pseudomonadota</taxon>
        <taxon>Alphaproteobacteria</taxon>
        <taxon>Rhodospirillales</taxon>
        <taxon>Thalassospiraceae</taxon>
        <taxon>Thalassospira</taxon>
    </lineage>
</organism>
<keyword evidence="5" id="KW-0614">Plasmid</keyword>
<evidence type="ECO:0000256" key="1">
    <source>
        <dbReference type="ARBA" id="ARBA00001917"/>
    </source>
</evidence>
<evidence type="ECO:0000259" key="4">
    <source>
        <dbReference type="Pfam" id="PF01613"/>
    </source>
</evidence>
<feature type="domain" description="Flavin reductase like" evidence="4">
    <location>
        <begin position="12"/>
        <end position="166"/>
    </location>
</feature>
<comment type="similarity">
    <text evidence="3">Belongs to the flavoredoxin family.</text>
</comment>
<dbReference type="Gene3D" id="2.30.110.10">
    <property type="entry name" value="Electron Transport, Fmn-binding Protein, Chain A"/>
    <property type="match status" value="1"/>
</dbReference>
<evidence type="ECO:0000256" key="2">
    <source>
        <dbReference type="ARBA" id="ARBA00022630"/>
    </source>
</evidence>
<protein>
    <submittedName>
        <fullName evidence="5">Flavin reductase</fullName>
    </submittedName>
</protein>
<reference evidence="5 6" key="1">
    <citation type="submission" date="2017-10" db="EMBL/GenBank/DDBJ databases">
        <title>Biodiversity and function of Thalassospira species in the particle-attached aromatic-hydrocarbon-degrading consortia from the surface seawater of the China South Sea.</title>
        <authorList>
            <person name="Dong C."/>
            <person name="Liu R."/>
            <person name="Shao Z."/>
        </authorList>
    </citation>
    <scope>NUCLEOTIDE SEQUENCE [LARGE SCALE GENOMIC DNA]</scope>
    <source>
        <strain evidence="5 6">CSC3H3</strain>
        <plasmid evidence="6">pcsc3h3</plasmid>
    </source>
</reference>
<dbReference type="Pfam" id="PF01613">
    <property type="entry name" value="Flavin_Reduct"/>
    <property type="match status" value="1"/>
</dbReference>
<proteinExistence type="inferred from homology"/>
<gene>
    <name evidence="5" type="ORF">CSC3H3_22610</name>
</gene>
<evidence type="ECO:0000313" key="5">
    <source>
        <dbReference type="EMBL" id="AUG55645.1"/>
    </source>
</evidence>
<comment type="cofactor">
    <cofactor evidence="1">
        <name>FMN</name>
        <dbReference type="ChEBI" id="CHEBI:58210"/>
    </cofactor>
</comment>
<evidence type="ECO:0000256" key="3">
    <source>
        <dbReference type="ARBA" id="ARBA00038054"/>
    </source>
</evidence>
<sequence>MHVISSPSILYFGTPVALISTENEDGTFNLAPMSSVFWIGWRCHLGLQAISKTVENMRRTGQMVINLASPAQVGAVDRIARTTGSNPVPDDKIKRGYYHVKNKFETAGLTPVPSETVTPPRAAECPVQMEAVLEHEHGYDQDGPLGGYIAILEARITRIHVDETILMEGNPNRIDPDKWSPLIMNFQEFYGLGPKLHTSRLGEIAEELYRTPDFDRAHQTRLLAD</sequence>
<dbReference type="PANTHER" id="PTHR43567">
    <property type="entry name" value="FLAVOREDOXIN-RELATED-RELATED"/>
    <property type="match status" value="1"/>
</dbReference>
<dbReference type="InterPro" id="IPR012349">
    <property type="entry name" value="Split_barrel_FMN-bd"/>
</dbReference>
<dbReference type="SUPFAM" id="SSF50475">
    <property type="entry name" value="FMN-binding split barrel"/>
    <property type="match status" value="1"/>
</dbReference>
<dbReference type="PANTHER" id="PTHR43567:SF1">
    <property type="entry name" value="FLAVOREDOXIN"/>
    <property type="match status" value="1"/>
</dbReference>
<keyword evidence="2" id="KW-0285">Flavoprotein</keyword>
<dbReference type="InterPro" id="IPR002563">
    <property type="entry name" value="Flavin_Rdtase-like_dom"/>
</dbReference>
<dbReference type="EMBL" id="CP024200">
    <property type="protein sequence ID" value="AUG55645.1"/>
    <property type="molecule type" value="Genomic_DNA"/>
</dbReference>
<dbReference type="RefSeq" id="WP_101286645.1">
    <property type="nucleotide sequence ID" value="NZ_CP024200.1"/>
</dbReference>
<geneLocation type="plasmid" evidence="6">
    <name>pcsc3h3</name>
</geneLocation>